<dbReference type="Pfam" id="PF05437">
    <property type="entry name" value="AzlD"/>
    <property type="match status" value="1"/>
</dbReference>
<evidence type="ECO:0000313" key="3">
    <source>
        <dbReference type="Proteomes" id="UP000234206"/>
    </source>
</evidence>
<dbReference type="EMBL" id="PKIZ01000018">
    <property type="protein sequence ID" value="PKZ41158.1"/>
    <property type="molecule type" value="Genomic_DNA"/>
</dbReference>
<proteinExistence type="predicted"/>
<protein>
    <submittedName>
        <fullName evidence="2">Branched-chain amino acid transporter AzlD</fullName>
    </submittedName>
</protein>
<gene>
    <name evidence="2" type="ORF">CYJ76_09460</name>
</gene>
<keyword evidence="1" id="KW-0812">Transmembrane</keyword>
<feature type="transmembrane region" description="Helical" evidence="1">
    <location>
        <begin position="48"/>
        <end position="67"/>
    </location>
</feature>
<evidence type="ECO:0000313" key="2">
    <source>
        <dbReference type="EMBL" id="PKZ41158.1"/>
    </source>
</evidence>
<dbReference type="InterPro" id="IPR008407">
    <property type="entry name" value="Brnchd-chn_aa_trnsp_AzlD"/>
</dbReference>
<organism evidence="2 3">
    <name type="scientific">Kytococcus schroeteri</name>
    <dbReference type="NCBI Taxonomy" id="138300"/>
    <lineage>
        <taxon>Bacteria</taxon>
        <taxon>Bacillati</taxon>
        <taxon>Actinomycetota</taxon>
        <taxon>Actinomycetes</taxon>
        <taxon>Micrococcales</taxon>
        <taxon>Kytococcaceae</taxon>
        <taxon>Kytococcus</taxon>
    </lineage>
</organism>
<accession>A0A2I1P956</accession>
<dbReference type="AlphaFoldDB" id="A0A2I1P956"/>
<keyword evidence="1" id="KW-0472">Membrane</keyword>
<keyword evidence="1" id="KW-1133">Transmembrane helix</keyword>
<feature type="transmembrane region" description="Helical" evidence="1">
    <location>
        <begin position="79"/>
        <end position="108"/>
    </location>
</feature>
<feature type="transmembrane region" description="Helical" evidence="1">
    <location>
        <begin position="15"/>
        <end position="36"/>
    </location>
</feature>
<reference evidence="2 3" key="1">
    <citation type="submission" date="2017-12" db="EMBL/GenBank/DDBJ databases">
        <title>Phylogenetic diversity of female urinary microbiome.</title>
        <authorList>
            <person name="Thomas-White K."/>
            <person name="Wolfe A.J."/>
        </authorList>
    </citation>
    <scope>NUCLEOTIDE SEQUENCE [LARGE SCALE GENOMIC DNA]</scope>
    <source>
        <strain evidence="2 3">UMB1298</strain>
    </source>
</reference>
<keyword evidence="3" id="KW-1185">Reference proteome</keyword>
<evidence type="ECO:0000256" key="1">
    <source>
        <dbReference type="SAM" id="Phobius"/>
    </source>
</evidence>
<comment type="caution">
    <text evidence="2">The sequence shown here is derived from an EMBL/GenBank/DDBJ whole genome shotgun (WGS) entry which is preliminary data.</text>
</comment>
<dbReference type="Proteomes" id="UP000234206">
    <property type="component" value="Unassembled WGS sequence"/>
</dbReference>
<dbReference type="OrthoDB" id="3733498at2"/>
<sequence length="114" mass="11549">MLAAPAAADAPATSWTWLLLACGLAFALKLGGYLLPRTLLERPAALDLAAMVTVGLLAALTATNTLASGQGLQLDARVVALGVAVVALWMRAPFLLVVVLGAASVALARALGWS</sequence>
<name>A0A2I1P956_9MICO</name>